<accession>A0A1H9XMZ2</accession>
<keyword evidence="3" id="KW-1185">Reference proteome</keyword>
<dbReference type="EMBL" id="FOHB01000009">
    <property type="protein sequence ID" value="SES47550.1"/>
    <property type="molecule type" value="Genomic_DNA"/>
</dbReference>
<dbReference type="STRING" id="587636.SAMN05216199_4102"/>
<evidence type="ECO:0000313" key="3">
    <source>
        <dbReference type="Proteomes" id="UP000199019"/>
    </source>
</evidence>
<evidence type="ECO:0000313" key="2">
    <source>
        <dbReference type="EMBL" id="SES47550.1"/>
    </source>
</evidence>
<keyword evidence="2" id="KW-0012">Acyltransferase</keyword>
<dbReference type="SUPFAM" id="SSF55729">
    <property type="entry name" value="Acyl-CoA N-acyltransferases (Nat)"/>
    <property type="match status" value="1"/>
</dbReference>
<dbReference type="InterPro" id="IPR052742">
    <property type="entry name" value="Mito_N-acetyltransferase"/>
</dbReference>
<name>A0A1H9XMZ2_9MICO</name>
<dbReference type="Proteomes" id="UP000199019">
    <property type="component" value="Unassembled WGS sequence"/>
</dbReference>
<dbReference type="PANTHER" id="PTHR43138">
    <property type="entry name" value="ACETYLTRANSFERASE, GNAT FAMILY"/>
    <property type="match status" value="1"/>
</dbReference>
<keyword evidence="2" id="KW-0808">Transferase</keyword>
<evidence type="ECO:0000259" key="1">
    <source>
        <dbReference type="PROSITE" id="PS51186"/>
    </source>
</evidence>
<organism evidence="2 3">
    <name type="scientific">Pedococcus cremeus</name>
    <dbReference type="NCBI Taxonomy" id="587636"/>
    <lineage>
        <taxon>Bacteria</taxon>
        <taxon>Bacillati</taxon>
        <taxon>Actinomycetota</taxon>
        <taxon>Actinomycetes</taxon>
        <taxon>Micrococcales</taxon>
        <taxon>Intrasporangiaceae</taxon>
        <taxon>Pedococcus</taxon>
    </lineage>
</organism>
<protein>
    <submittedName>
        <fullName evidence="2">L-amino acid N-acyltransferase YncA</fullName>
    </submittedName>
</protein>
<gene>
    <name evidence="2" type="ORF">SAMN05216199_4102</name>
</gene>
<reference evidence="3" key="1">
    <citation type="submission" date="2016-10" db="EMBL/GenBank/DDBJ databases">
        <authorList>
            <person name="Varghese N."/>
            <person name="Submissions S."/>
        </authorList>
    </citation>
    <scope>NUCLEOTIDE SEQUENCE [LARGE SCALE GENOMIC DNA]</scope>
    <source>
        <strain evidence="3">CGMCC 1.6963</strain>
    </source>
</reference>
<sequence length="195" mass="20885">MGLVAASGASCPNGLVGQSGCYVPRVKSYRCAVLIREATDADLPVIAPFFREIVAEGETYAFPEDLDDDGVRAWWFEDLPGRTVVAVDDDGTVLGTAKMGPNRPARGSHIGTASFMVSPGSRGQGVGRALAEHVVDWHREQGYDGIQFNAVVETNTAAVALWKSLGFEVLATVPGAFESRRHGKVGLHVMFLPLR</sequence>
<dbReference type="InterPro" id="IPR000182">
    <property type="entry name" value="GNAT_dom"/>
</dbReference>
<dbReference type="Pfam" id="PF00583">
    <property type="entry name" value="Acetyltransf_1"/>
    <property type="match status" value="1"/>
</dbReference>
<dbReference type="InterPro" id="IPR016181">
    <property type="entry name" value="Acyl_CoA_acyltransferase"/>
</dbReference>
<dbReference type="Gene3D" id="3.40.630.30">
    <property type="match status" value="1"/>
</dbReference>
<dbReference type="PROSITE" id="PS51186">
    <property type="entry name" value="GNAT"/>
    <property type="match status" value="1"/>
</dbReference>
<dbReference type="AlphaFoldDB" id="A0A1H9XMZ2"/>
<dbReference type="PANTHER" id="PTHR43138:SF1">
    <property type="entry name" value="N-ACETYLTRANSFERASE ACA1"/>
    <property type="match status" value="1"/>
</dbReference>
<dbReference type="CDD" id="cd04301">
    <property type="entry name" value="NAT_SF"/>
    <property type="match status" value="1"/>
</dbReference>
<feature type="domain" description="N-acetyltransferase" evidence="1">
    <location>
        <begin position="33"/>
        <end position="195"/>
    </location>
</feature>
<proteinExistence type="predicted"/>
<dbReference type="GO" id="GO:0016747">
    <property type="term" value="F:acyltransferase activity, transferring groups other than amino-acyl groups"/>
    <property type="evidence" value="ECO:0007669"/>
    <property type="project" value="InterPro"/>
</dbReference>